<organism evidence="1 2">
    <name type="scientific">Mycolicibacterium sarraceniae</name>
    <dbReference type="NCBI Taxonomy" id="1534348"/>
    <lineage>
        <taxon>Bacteria</taxon>
        <taxon>Bacillati</taxon>
        <taxon>Actinomycetota</taxon>
        <taxon>Actinomycetes</taxon>
        <taxon>Mycobacteriales</taxon>
        <taxon>Mycobacteriaceae</taxon>
        <taxon>Mycolicibacterium</taxon>
    </lineage>
</organism>
<protein>
    <submittedName>
        <fullName evidence="1">Uncharacterized protein</fullName>
    </submittedName>
</protein>
<name>A0A7I7SYN6_9MYCO</name>
<dbReference type="KEGG" id="msar:MSAR_45570"/>
<evidence type="ECO:0000313" key="1">
    <source>
        <dbReference type="EMBL" id="BBY61421.1"/>
    </source>
</evidence>
<reference evidence="1 2" key="1">
    <citation type="journal article" date="2019" name="Emerg. Microbes Infect.">
        <title>Comprehensive subspecies identification of 175 nontuberculous mycobacteria species based on 7547 genomic profiles.</title>
        <authorList>
            <person name="Matsumoto Y."/>
            <person name="Kinjo T."/>
            <person name="Motooka D."/>
            <person name="Nabeya D."/>
            <person name="Jung N."/>
            <person name="Uechi K."/>
            <person name="Horii T."/>
            <person name="Iida T."/>
            <person name="Fujita J."/>
            <person name="Nakamura S."/>
        </authorList>
    </citation>
    <scope>NUCLEOTIDE SEQUENCE [LARGE SCALE GENOMIC DNA]</scope>
    <source>
        <strain evidence="1 2">JCM 30395</strain>
    </source>
</reference>
<dbReference type="Proteomes" id="UP000466445">
    <property type="component" value="Chromosome"/>
</dbReference>
<gene>
    <name evidence="1" type="ORF">MSAR_45570</name>
</gene>
<dbReference type="InterPro" id="IPR036396">
    <property type="entry name" value="Cyt_P450_sf"/>
</dbReference>
<evidence type="ECO:0000313" key="2">
    <source>
        <dbReference type="Proteomes" id="UP000466445"/>
    </source>
</evidence>
<dbReference type="GO" id="GO:0004497">
    <property type="term" value="F:monooxygenase activity"/>
    <property type="evidence" value="ECO:0007669"/>
    <property type="project" value="InterPro"/>
</dbReference>
<dbReference type="GO" id="GO:0005506">
    <property type="term" value="F:iron ion binding"/>
    <property type="evidence" value="ECO:0007669"/>
    <property type="project" value="InterPro"/>
</dbReference>
<dbReference type="SUPFAM" id="SSF48264">
    <property type="entry name" value="Cytochrome P450"/>
    <property type="match status" value="1"/>
</dbReference>
<dbReference type="GO" id="GO:0016705">
    <property type="term" value="F:oxidoreductase activity, acting on paired donors, with incorporation or reduction of molecular oxygen"/>
    <property type="evidence" value="ECO:0007669"/>
    <property type="project" value="InterPro"/>
</dbReference>
<accession>A0A7I7SYN6</accession>
<dbReference type="GO" id="GO:0020037">
    <property type="term" value="F:heme binding"/>
    <property type="evidence" value="ECO:0007669"/>
    <property type="project" value="InterPro"/>
</dbReference>
<dbReference type="AlphaFoldDB" id="A0A7I7SYN6"/>
<keyword evidence="2" id="KW-1185">Reference proteome</keyword>
<proteinExistence type="predicted"/>
<dbReference type="Gene3D" id="1.10.630.10">
    <property type="entry name" value="Cytochrome P450"/>
    <property type="match status" value="1"/>
</dbReference>
<sequence>MCATNPMALRGFRATVEHMTAMFSADHEFVRIADVCATLGVPHDDWVLFWRWADELPDTRAVEELNSYVDVLVAGRCVRPADDEMSRLIAQGLTDDEIRGRVADLVAKPQDELSPCKPSRA</sequence>
<dbReference type="EMBL" id="AP022595">
    <property type="protein sequence ID" value="BBY61421.1"/>
    <property type="molecule type" value="Genomic_DNA"/>
</dbReference>